<dbReference type="EMBL" id="AQGS01000096">
    <property type="protein sequence ID" value="EPS42793.1"/>
    <property type="molecule type" value="Genomic_DNA"/>
</dbReference>
<protein>
    <submittedName>
        <fullName evidence="2">Uncharacterized protein</fullName>
    </submittedName>
</protein>
<dbReference type="HOGENOM" id="CLU_2145755_0_0_1"/>
<keyword evidence="3" id="KW-1185">Reference proteome</keyword>
<evidence type="ECO:0000313" key="2">
    <source>
        <dbReference type="EMBL" id="EPS42793.1"/>
    </source>
</evidence>
<evidence type="ECO:0000313" key="3">
    <source>
        <dbReference type="Proteomes" id="UP000015100"/>
    </source>
</evidence>
<proteinExistence type="predicted"/>
<gene>
    <name evidence="2" type="ORF">H072_3113</name>
</gene>
<dbReference type="OMA" id="AKREEWQ"/>
<sequence length="112" mass="12806">MAPVSYTYEYKSSEKTTTSEGTNSRSVHTTPSGTTVTEASQPAGQQSTSSSTYYPADGNTQSGNTLTQEEADRRYLEAMEDEYAKREEWQQPTEGKKRVPYYGYDWLWRFEE</sequence>
<reference evidence="2 3" key="1">
    <citation type="journal article" date="2013" name="PLoS Genet.">
        <title>Genomic mechanisms accounting for the adaptation to parasitism in nematode-trapping fungi.</title>
        <authorList>
            <person name="Meerupati T."/>
            <person name="Andersson K.M."/>
            <person name="Friman E."/>
            <person name="Kumar D."/>
            <person name="Tunlid A."/>
            <person name="Ahren D."/>
        </authorList>
    </citation>
    <scope>NUCLEOTIDE SEQUENCE [LARGE SCALE GENOMIC DNA]</scope>
    <source>
        <strain evidence="2 3">CBS 200.50</strain>
    </source>
</reference>
<evidence type="ECO:0000256" key="1">
    <source>
        <dbReference type="SAM" id="MobiDB-lite"/>
    </source>
</evidence>
<feature type="region of interest" description="Disordered" evidence="1">
    <location>
        <begin position="1"/>
        <end position="71"/>
    </location>
</feature>
<dbReference type="OrthoDB" id="4161095at2759"/>
<comment type="caution">
    <text evidence="2">The sequence shown here is derived from an EMBL/GenBank/DDBJ whole genome shotgun (WGS) entry which is preliminary data.</text>
</comment>
<dbReference type="Proteomes" id="UP000015100">
    <property type="component" value="Unassembled WGS sequence"/>
</dbReference>
<name>S8BTH2_DACHA</name>
<feature type="compositionally biased region" description="Polar residues" evidence="1">
    <location>
        <begin position="21"/>
        <end position="68"/>
    </location>
</feature>
<organism evidence="2 3">
    <name type="scientific">Dactylellina haptotyla (strain CBS 200.50)</name>
    <name type="common">Nematode-trapping fungus</name>
    <name type="synonym">Monacrosporium haptotylum</name>
    <dbReference type="NCBI Taxonomy" id="1284197"/>
    <lineage>
        <taxon>Eukaryota</taxon>
        <taxon>Fungi</taxon>
        <taxon>Dikarya</taxon>
        <taxon>Ascomycota</taxon>
        <taxon>Pezizomycotina</taxon>
        <taxon>Orbiliomycetes</taxon>
        <taxon>Orbiliales</taxon>
        <taxon>Orbiliaceae</taxon>
        <taxon>Dactylellina</taxon>
    </lineage>
</organism>
<accession>S8BTH2</accession>
<feature type="compositionally biased region" description="Low complexity" evidence="1">
    <location>
        <begin position="1"/>
        <end position="20"/>
    </location>
</feature>
<reference evidence="3" key="2">
    <citation type="submission" date="2013-04" db="EMBL/GenBank/DDBJ databases">
        <title>Genomic mechanisms accounting for the adaptation to parasitism in nematode-trapping fungi.</title>
        <authorList>
            <person name="Ahren D.G."/>
        </authorList>
    </citation>
    <scope>NUCLEOTIDE SEQUENCE [LARGE SCALE GENOMIC DNA]</scope>
    <source>
        <strain evidence="3">CBS 200.50</strain>
    </source>
</reference>
<dbReference type="AlphaFoldDB" id="S8BTH2"/>